<dbReference type="AlphaFoldDB" id="A0AAQ3T0S9"/>
<protein>
    <submittedName>
        <fullName evidence="2">Uncharacterized protein</fullName>
    </submittedName>
</protein>
<dbReference type="Proteomes" id="UP001341281">
    <property type="component" value="Chromosome 03"/>
</dbReference>
<evidence type="ECO:0000313" key="3">
    <source>
        <dbReference type="Proteomes" id="UP001341281"/>
    </source>
</evidence>
<accession>A0AAQ3T0S9</accession>
<keyword evidence="3" id="KW-1185">Reference proteome</keyword>
<dbReference type="PANTHER" id="PTHR47374:SF5">
    <property type="entry name" value="J DOMAIN-CONTAINING PROTEIN"/>
    <property type="match status" value="1"/>
</dbReference>
<feature type="region of interest" description="Disordered" evidence="1">
    <location>
        <begin position="202"/>
        <end position="237"/>
    </location>
</feature>
<reference evidence="2 3" key="1">
    <citation type="submission" date="2024-02" db="EMBL/GenBank/DDBJ databases">
        <title>High-quality chromosome-scale genome assembly of Pensacola bahiagrass (Paspalum notatum Flugge var. saurae).</title>
        <authorList>
            <person name="Vega J.M."/>
            <person name="Podio M."/>
            <person name="Orjuela J."/>
            <person name="Siena L.A."/>
            <person name="Pessino S.C."/>
            <person name="Combes M.C."/>
            <person name="Mariac C."/>
            <person name="Albertini E."/>
            <person name="Pupilli F."/>
            <person name="Ortiz J.P.A."/>
            <person name="Leblanc O."/>
        </authorList>
    </citation>
    <scope>NUCLEOTIDE SEQUENCE [LARGE SCALE GENOMIC DNA]</scope>
    <source>
        <strain evidence="2">R1</strain>
        <tissue evidence="2">Leaf</tissue>
    </source>
</reference>
<sequence>MSKQTTWRSDDIHARKSDGAEHIPQSDLVMVFWTICPHCQKRFVYYQWNFWICCDYCSIYFFALKLREEAVPSRLLAAAPKKSQTSSEMFSNKNHGVHNPQVQYNKLYTKGAYVDSEPAMHAGQSHEHVEQDCRSDGDQEGRCLGTRIEAVSAMNLIQSPASSVNKCAPRRMVPDPPDTYCAATQNLSREYASTVLNAAVSNNLERSGKRKPGDGANNSHSRDSCNKRAKKSSENVQ</sequence>
<organism evidence="2 3">
    <name type="scientific">Paspalum notatum var. saurae</name>
    <dbReference type="NCBI Taxonomy" id="547442"/>
    <lineage>
        <taxon>Eukaryota</taxon>
        <taxon>Viridiplantae</taxon>
        <taxon>Streptophyta</taxon>
        <taxon>Embryophyta</taxon>
        <taxon>Tracheophyta</taxon>
        <taxon>Spermatophyta</taxon>
        <taxon>Magnoliopsida</taxon>
        <taxon>Liliopsida</taxon>
        <taxon>Poales</taxon>
        <taxon>Poaceae</taxon>
        <taxon>PACMAD clade</taxon>
        <taxon>Panicoideae</taxon>
        <taxon>Andropogonodae</taxon>
        <taxon>Paspaleae</taxon>
        <taxon>Paspalinae</taxon>
        <taxon>Paspalum</taxon>
    </lineage>
</organism>
<evidence type="ECO:0000313" key="2">
    <source>
        <dbReference type="EMBL" id="WVZ64560.1"/>
    </source>
</evidence>
<evidence type="ECO:0000256" key="1">
    <source>
        <dbReference type="SAM" id="MobiDB-lite"/>
    </source>
</evidence>
<dbReference type="PANTHER" id="PTHR47374">
    <property type="entry name" value="ENDOSOME ANTIGEN-LIKE PROTEIN, PUTATIVE (DUF3444)-RELATED"/>
    <property type="match status" value="1"/>
</dbReference>
<proteinExistence type="predicted"/>
<gene>
    <name evidence="2" type="ORF">U9M48_014058</name>
</gene>
<name>A0AAQ3T0S9_PASNO</name>
<dbReference type="EMBL" id="CP144747">
    <property type="protein sequence ID" value="WVZ64560.1"/>
    <property type="molecule type" value="Genomic_DNA"/>
</dbReference>